<evidence type="ECO:0000256" key="7">
    <source>
        <dbReference type="ARBA" id="ARBA00043906"/>
    </source>
</evidence>
<dbReference type="GO" id="GO:0008395">
    <property type="term" value="F:steroid hydroxylase activity"/>
    <property type="evidence" value="ECO:0007669"/>
    <property type="project" value="TreeGrafter"/>
</dbReference>
<protein>
    <submittedName>
        <fullName evidence="11">Cytochrome P450</fullName>
    </submittedName>
</protein>
<dbReference type="GO" id="GO:0020037">
    <property type="term" value="F:heme binding"/>
    <property type="evidence" value="ECO:0007669"/>
    <property type="project" value="InterPro"/>
</dbReference>
<dbReference type="GO" id="GO:0016705">
    <property type="term" value="F:oxidoreductase activity, acting on paired donors, with incorporation or reduction of molecular oxygen"/>
    <property type="evidence" value="ECO:0007669"/>
    <property type="project" value="InterPro"/>
</dbReference>
<dbReference type="Gene3D" id="1.10.630.10">
    <property type="entry name" value="Cytochrome P450"/>
    <property type="match status" value="1"/>
</dbReference>
<evidence type="ECO:0000256" key="9">
    <source>
        <dbReference type="RuleBase" id="RU000461"/>
    </source>
</evidence>
<dbReference type="SUPFAM" id="SSF48264">
    <property type="entry name" value="Cytochrome P450"/>
    <property type="match status" value="1"/>
</dbReference>
<evidence type="ECO:0000256" key="2">
    <source>
        <dbReference type="ARBA" id="ARBA00022617"/>
    </source>
</evidence>
<dbReference type="InterPro" id="IPR017972">
    <property type="entry name" value="Cyt_P450_CS"/>
</dbReference>
<organism evidence="10 11">
    <name type="scientific">Panagrolaimus davidi</name>
    <dbReference type="NCBI Taxonomy" id="227884"/>
    <lineage>
        <taxon>Eukaryota</taxon>
        <taxon>Metazoa</taxon>
        <taxon>Ecdysozoa</taxon>
        <taxon>Nematoda</taxon>
        <taxon>Chromadorea</taxon>
        <taxon>Rhabditida</taxon>
        <taxon>Tylenchina</taxon>
        <taxon>Panagrolaimomorpha</taxon>
        <taxon>Panagrolaimoidea</taxon>
        <taxon>Panagrolaimidae</taxon>
        <taxon>Panagrolaimus</taxon>
    </lineage>
</organism>
<dbReference type="Proteomes" id="UP000887578">
    <property type="component" value="Unplaced"/>
</dbReference>
<evidence type="ECO:0000313" key="11">
    <source>
        <dbReference type="WBParaSite" id="PDA_v2.g11254.t1"/>
    </source>
</evidence>
<dbReference type="InterPro" id="IPR002401">
    <property type="entry name" value="Cyt_P450_E_grp-I"/>
</dbReference>
<dbReference type="PRINTS" id="PR00463">
    <property type="entry name" value="EP450I"/>
</dbReference>
<evidence type="ECO:0000256" key="5">
    <source>
        <dbReference type="ARBA" id="ARBA00023004"/>
    </source>
</evidence>
<dbReference type="Pfam" id="PF00067">
    <property type="entry name" value="p450"/>
    <property type="match status" value="1"/>
</dbReference>
<keyword evidence="4 9" id="KW-0560">Oxidoreductase</keyword>
<evidence type="ECO:0000256" key="8">
    <source>
        <dbReference type="PIRSR" id="PIRSR602401-1"/>
    </source>
</evidence>
<evidence type="ECO:0000256" key="6">
    <source>
        <dbReference type="ARBA" id="ARBA00023033"/>
    </source>
</evidence>
<accession>A0A914P0G2</accession>
<comment type="function">
    <text evidence="7">Cytochromes P450 are a group of heme-thiolate monooxygenases. They oxidize a variety of structurally unrelated compounds, including steroids, fatty acids, and xenobiotics.</text>
</comment>
<keyword evidence="3 8" id="KW-0479">Metal-binding</keyword>
<dbReference type="PRINTS" id="PR00385">
    <property type="entry name" value="P450"/>
</dbReference>
<feature type="binding site" description="axial binding residue" evidence="8">
    <location>
        <position position="480"/>
    </location>
    <ligand>
        <name>heme</name>
        <dbReference type="ChEBI" id="CHEBI:30413"/>
    </ligand>
    <ligandPart>
        <name>Fe</name>
        <dbReference type="ChEBI" id="CHEBI:18248"/>
    </ligandPart>
</feature>
<dbReference type="InterPro" id="IPR050705">
    <property type="entry name" value="Cytochrome_P450_3A"/>
</dbReference>
<evidence type="ECO:0000256" key="4">
    <source>
        <dbReference type="ARBA" id="ARBA00023002"/>
    </source>
</evidence>
<evidence type="ECO:0000256" key="3">
    <source>
        <dbReference type="ARBA" id="ARBA00022723"/>
    </source>
</evidence>
<proteinExistence type="inferred from homology"/>
<name>A0A914P0G2_9BILA</name>
<keyword evidence="6 9" id="KW-0503">Monooxygenase</keyword>
<dbReference type="GO" id="GO:0005506">
    <property type="term" value="F:iron ion binding"/>
    <property type="evidence" value="ECO:0007669"/>
    <property type="project" value="InterPro"/>
</dbReference>
<comment type="similarity">
    <text evidence="1 9">Belongs to the cytochrome P450 family.</text>
</comment>
<dbReference type="AlphaFoldDB" id="A0A914P0G2"/>
<sequence length="536" mass="61726">MFVLSFLTSLFSFLLKLSTWTALLALPLGIAYFFYIKHRSKYFQRLGLPQPPITSYFLGNLEEFERNQKQHEKLVEWHKKYGPTFGMLQGAHRVIVTSDLNIINEVYVKQFHTFQSRQLHASMAIDQKNGPNLNVFFGEGNQWKRLRALFSASLTISKIKSVDPIMKRAHNELVGVLKKHENQVVDIIPNILDLTFAVISRSAMGIDDEFGKSAFLQQVLQLFGTKDTAKRFIPSFFAGTYDFLFITKYLQFLTIFTALKFAIQMGSMIDKAITVRENETSDEKAKRHHDFMDFLREAQEDNLDTTNKSDMDIKISKKLTRSELIGSAQTFLIGGADTTATLIDYCLYEIAMHPEYEKIILQEIDDFITSEDIDDINYNKIKDLEFLDRFVKETARLHPFAFTATPRRAIETVTLKCSDETFLRIDKGTCILPNIPVISVDKNVWGKDANEFNPDRFLPENNENRHPMAWLPFGAGPRICPGKNLAMHETKATIVKLLKEFKFEICNKTELNEITRSLTGFESLKMKILPRINVKY</sequence>
<dbReference type="InterPro" id="IPR036396">
    <property type="entry name" value="Cyt_P450_sf"/>
</dbReference>
<dbReference type="PANTHER" id="PTHR24302">
    <property type="entry name" value="CYTOCHROME P450 FAMILY 3"/>
    <property type="match status" value="1"/>
</dbReference>
<keyword evidence="5 8" id="KW-0408">Iron</keyword>
<reference evidence="11" key="1">
    <citation type="submission" date="2022-11" db="UniProtKB">
        <authorList>
            <consortium name="WormBaseParasite"/>
        </authorList>
    </citation>
    <scope>IDENTIFICATION</scope>
</reference>
<dbReference type="PROSITE" id="PS00086">
    <property type="entry name" value="CYTOCHROME_P450"/>
    <property type="match status" value="1"/>
</dbReference>
<dbReference type="WBParaSite" id="PDA_v2.g11254.t1">
    <property type="protein sequence ID" value="PDA_v2.g11254.t1"/>
    <property type="gene ID" value="PDA_v2.g11254"/>
</dbReference>
<evidence type="ECO:0000256" key="1">
    <source>
        <dbReference type="ARBA" id="ARBA00010617"/>
    </source>
</evidence>
<keyword evidence="10" id="KW-1185">Reference proteome</keyword>
<comment type="cofactor">
    <cofactor evidence="8">
        <name>heme</name>
        <dbReference type="ChEBI" id="CHEBI:30413"/>
    </cofactor>
</comment>
<dbReference type="InterPro" id="IPR001128">
    <property type="entry name" value="Cyt_P450"/>
</dbReference>
<keyword evidence="2 8" id="KW-0349">Heme</keyword>
<dbReference type="PANTHER" id="PTHR24302:SF15">
    <property type="entry name" value="FATTY-ACID PEROXYGENASE"/>
    <property type="match status" value="1"/>
</dbReference>
<evidence type="ECO:0000313" key="10">
    <source>
        <dbReference type="Proteomes" id="UP000887578"/>
    </source>
</evidence>